<dbReference type="AlphaFoldDB" id="A0A381R3A1"/>
<reference evidence="2" key="1">
    <citation type="submission" date="2018-05" db="EMBL/GenBank/DDBJ databases">
        <authorList>
            <person name="Lanie J.A."/>
            <person name="Ng W.-L."/>
            <person name="Kazmierczak K.M."/>
            <person name="Andrzejewski T.M."/>
            <person name="Davidsen T.M."/>
            <person name="Wayne K.J."/>
            <person name="Tettelin H."/>
            <person name="Glass J.I."/>
            <person name="Rusch D."/>
            <person name="Podicherti R."/>
            <person name="Tsui H.-C.T."/>
            <person name="Winkler M.E."/>
        </authorList>
    </citation>
    <scope>NUCLEOTIDE SEQUENCE</scope>
</reference>
<keyword evidence="1" id="KW-0812">Transmembrane</keyword>
<keyword evidence="1" id="KW-1133">Transmembrane helix</keyword>
<evidence type="ECO:0000256" key="1">
    <source>
        <dbReference type="SAM" id="Phobius"/>
    </source>
</evidence>
<organism evidence="2">
    <name type="scientific">marine metagenome</name>
    <dbReference type="NCBI Taxonomy" id="408172"/>
    <lineage>
        <taxon>unclassified sequences</taxon>
        <taxon>metagenomes</taxon>
        <taxon>ecological metagenomes</taxon>
    </lineage>
</organism>
<sequence>MKKNHNKELGFKIPKNYFEESNNLLFDLSVNKKRNIFNLKSLSEFIPYSIAAIFIIGFFVINSNQNIDNSTIEDSALLYSLISGEEITEEYVFDYLVTNTSNNKINYKK</sequence>
<proteinExistence type="predicted"/>
<accession>A0A381R3A1</accession>
<dbReference type="EMBL" id="UINC01001671">
    <property type="protein sequence ID" value="SUZ86221.1"/>
    <property type="molecule type" value="Genomic_DNA"/>
</dbReference>
<evidence type="ECO:0000313" key="2">
    <source>
        <dbReference type="EMBL" id="SUZ86221.1"/>
    </source>
</evidence>
<protein>
    <submittedName>
        <fullName evidence="2">Uncharacterized protein</fullName>
    </submittedName>
</protein>
<keyword evidence="1" id="KW-0472">Membrane</keyword>
<gene>
    <name evidence="2" type="ORF">METZ01_LOCUS39075</name>
</gene>
<name>A0A381R3A1_9ZZZZ</name>
<feature type="transmembrane region" description="Helical" evidence="1">
    <location>
        <begin position="42"/>
        <end position="61"/>
    </location>
</feature>